<dbReference type="CDD" id="cd00075">
    <property type="entry name" value="HATPase"/>
    <property type="match status" value="1"/>
</dbReference>
<dbReference type="Gene3D" id="3.30.565.10">
    <property type="entry name" value="Histidine kinase-like ATPase, C-terminal domain"/>
    <property type="match status" value="1"/>
</dbReference>
<evidence type="ECO:0000313" key="16">
    <source>
        <dbReference type="Proteomes" id="UP000677875"/>
    </source>
</evidence>
<name>A0A941B3E4_9ACTN</name>
<dbReference type="RefSeq" id="WP_210873176.1">
    <property type="nucleotide sequence ID" value="NZ_JAGPNL010000004.1"/>
</dbReference>
<feature type="compositionally biased region" description="Acidic residues" evidence="11">
    <location>
        <begin position="128"/>
        <end position="138"/>
    </location>
</feature>
<evidence type="ECO:0000256" key="1">
    <source>
        <dbReference type="ARBA" id="ARBA00000085"/>
    </source>
</evidence>
<dbReference type="InterPro" id="IPR050428">
    <property type="entry name" value="TCS_sensor_his_kinase"/>
</dbReference>
<dbReference type="SMART" id="SM00387">
    <property type="entry name" value="HATPase_c"/>
    <property type="match status" value="1"/>
</dbReference>
<feature type="region of interest" description="Disordered" evidence="11">
    <location>
        <begin position="97"/>
        <end position="189"/>
    </location>
</feature>
<dbReference type="Pfam" id="PF00672">
    <property type="entry name" value="HAMP"/>
    <property type="match status" value="1"/>
</dbReference>
<evidence type="ECO:0000256" key="11">
    <source>
        <dbReference type="SAM" id="MobiDB-lite"/>
    </source>
</evidence>
<evidence type="ECO:0000256" key="4">
    <source>
        <dbReference type="ARBA" id="ARBA00022553"/>
    </source>
</evidence>
<keyword evidence="9" id="KW-0902">Two-component regulatory system</keyword>
<dbReference type="CDD" id="cd06225">
    <property type="entry name" value="HAMP"/>
    <property type="match status" value="1"/>
</dbReference>
<dbReference type="Gene3D" id="6.10.340.10">
    <property type="match status" value="1"/>
</dbReference>
<reference evidence="15" key="1">
    <citation type="submission" date="2021-04" db="EMBL/GenBank/DDBJ databases">
        <title>Genome seq and assembly of Streptomyces sp. RG38.</title>
        <authorList>
            <person name="Chhetri G."/>
        </authorList>
    </citation>
    <scope>NUCLEOTIDE SEQUENCE</scope>
    <source>
        <strain evidence="15">RG38</strain>
    </source>
</reference>
<evidence type="ECO:0000256" key="8">
    <source>
        <dbReference type="ARBA" id="ARBA00022989"/>
    </source>
</evidence>
<evidence type="ECO:0000256" key="3">
    <source>
        <dbReference type="ARBA" id="ARBA00012438"/>
    </source>
</evidence>
<dbReference type="PROSITE" id="PS50885">
    <property type="entry name" value="HAMP"/>
    <property type="match status" value="1"/>
</dbReference>
<dbReference type="AlphaFoldDB" id="A0A941B3E4"/>
<keyword evidence="6 12" id="KW-0812">Transmembrane</keyword>
<dbReference type="EC" id="2.7.13.3" evidence="3"/>
<dbReference type="Pfam" id="PF00512">
    <property type="entry name" value="HisKA"/>
    <property type="match status" value="1"/>
</dbReference>
<dbReference type="InterPro" id="IPR004358">
    <property type="entry name" value="Sig_transdc_His_kin-like_C"/>
</dbReference>
<comment type="catalytic activity">
    <reaction evidence="1">
        <text>ATP + protein L-histidine = ADP + protein N-phospho-L-histidine.</text>
        <dbReference type="EC" id="2.7.13.3"/>
    </reaction>
</comment>
<keyword evidence="8 12" id="KW-1133">Transmembrane helix</keyword>
<dbReference type="PANTHER" id="PTHR45436">
    <property type="entry name" value="SENSOR HISTIDINE KINASE YKOH"/>
    <property type="match status" value="1"/>
</dbReference>
<evidence type="ECO:0000259" key="13">
    <source>
        <dbReference type="PROSITE" id="PS50109"/>
    </source>
</evidence>
<keyword evidence="5" id="KW-0808">Transferase</keyword>
<sequence length="515" mass="54054">MSRLLGSVRARATLGATLVVALALLAAGAAVLLSLRANLLGEAGVRAERTAREIAAELAVGTAYDRLSLDADDRPVQVVDEDGRLVAASEDLEAVRGTGIAQVRPHPSATATATAGSGSRDGASGGRDDDDDRDDDRDDDGRGDDRDDRDDHDDDDDRDDDDDDRAAARQPLAPGEIGARTDVRDGRATVDGETEDYRFVAVPVETEDRGRLTVHAGAPLAAEQGAVRTALTVMLIGFPLLLAVVAGVTWLVTRRALRPVEGIRREMAAITASEDLTRRVPVPATHDEVARLALTTNETLAALETSVERQRRFVADASHELRSPIASLRTQLEVGAAHPGLLDLDGAVEDTVRLQRLAADLLLLARLDAGERPAGARVDLLALAREEARGRAGVTVRGEEAVAVSGSRGQLGRVLANLLDNAARHARTTVEVSVRREGGTAVVGVADDGAGVPAADRERIFARFVRLDEARGRDEGGAGLGLAIARDVAVRHGGTLTVGDAPAGGALFALRLPLA</sequence>
<feature type="domain" description="Histidine kinase" evidence="13">
    <location>
        <begin position="316"/>
        <end position="515"/>
    </location>
</feature>
<dbReference type="Proteomes" id="UP000677875">
    <property type="component" value="Unassembled WGS sequence"/>
</dbReference>
<evidence type="ECO:0000256" key="5">
    <source>
        <dbReference type="ARBA" id="ARBA00022679"/>
    </source>
</evidence>
<keyword evidence="16" id="KW-1185">Reference proteome</keyword>
<dbReference type="Gene3D" id="1.10.287.130">
    <property type="match status" value="1"/>
</dbReference>
<evidence type="ECO:0000256" key="6">
    <source>
        <dbReference type="ARBA" id="ARBA00022692"/>
    </source>
</evidence>
<dbReference type="PANTHER" id="PTHR45436:SF5">
    <property type="entry name" value="SENSOR HISTIDINE KINASE TRCS"/>
    <property type="match status" value="1"/>
</dbReference>
<dbReference type="SMART" id="SM00304">
    <property type="entry name" value="HAMP"/>
    <property type="match status" value="1"/>
</dbReference>
<dbReference type="EMBL" id="JAGPNL010000004">
    <property type="protein sequence ID" value="MBQ0828132.1"/>
    <property type="molecule type" value="Genomic_DNA"/>
</dbReference>
<keyword evidence="7 15" id="KW-0418">Kinase</keyword>
<dbReference type="PRINTS" id="PR00344">
    <property type="entry name" value="BCTRLSENSOR"/>
</dbReference>
<keyword evidence="10 12" id="KW-0472">Membrane</keyword>
<organism evidence="15 16">
    <name type="scientific">Streptomyces tagetis</name>
    <dbReference type="NCBI Taxonomy" id="2820809"/>
    <lineage>
        <taxon>Bacteria</taxon>
        <taxon>Bacillati</taxon>
        <taxon>Actinomycetota</taxon>
        <taxon>Actinomycetes</taxon>
        <taxon>Kitasatosporales</taxon>
        <taxon>Streptomycetaceae</taxon>
        <taxon>Streptomyces</taxon>
    </lineage>
</organism>
<comment type="caution">
    <text evidence="15">The sequence shown here is derived from an EMBL/GenBank/DDBJ whole genome shotgun (WGS) entry which is preliminary data.</text>
</comment>
<feature type="compositionally biased region" description="Acidic residues" evidence="11">
    <location>
        <begin position="147"/>
        <end position="164"/>
    </location>
</feature>
<feature type="domain" description="HAMP" evidence="14">
    <location>
        <begin position="254"/>
        <end position="308"/>
    </location>
</feature>
<dbReference type="InterPro" id="IPR003660">
    <property type="entry name" value="HAMP_dom"/>
</dbReference>
<evidence type="ECO:0000313" key="15">
    <source>
        <dbReference type="EMBL" id="MBQ0828132.1"/>
    </source>
</evidence>
<evidence type="ECO:0000256" key="2">
    <source>
        <dbReference type="ARBA" id="ARBA00004236"/>
    </source>
</evidence>
<proteinExistence type="predicted"/>
<dbReference type="Pfam" id="PF02518">
    <property type="entry name" value="HATPase_c"/>
    <property type="match status" value="1"/>
</dbReference>
<dbReference type="InterPro" id="IPR036097">
    <property type="entry name" value="HisK_dim/P_sf"/>
</dbReference>
<dbReference type="SUPFAM" id="SSF47384">
    <property type="entry name" value="Homodimeric domain of signal transducing histidine kinase"/>
    <property type="match status" value="1"/>
</dbReference>
<dbReference type="InterPro" id="IPR005467">
    <property type="entry name" value="His_kinase_dom"/>
</dbReference>
<dbReference type="InterPro" id="IPR036890">
    <property type="entry name" value="HATPase_C_sf"/>
</dbReference>
<dbReference type="FunFam" id="1.10.287.130:FF:000009">
    <property type="entry name" value="Two-component sensor histidine kinase"/>
    <property type="match status" value="1"/>
</dbReference>
<evidence type="ECO:0000256" key="7">
    <source>
        <dbReference type="ARBA" id="ARBA00022777"/>
    </source>
</evidence>
<gene>
    <name evidence="15" type="ORF">J5Y05_16755</name>
</gene>
<protein>
    <recommendedName>
        <fullName evidence="3">histidine kinase</fullName>
        <ecNumber evidence="3">2.7.13.3</ecNumber>
    </recommendedName>
</protein>
<comment type="subcellular location">
    <subcellularLocation>
        <location evidence="2">Cell membrane</location>
    </subcellularLocation>
</comment>
<feature type="transmembrane region" description="Helical" evidence="12">
    <location>
        <begin position="230"/>
        <end position="252"/>
    </location>
</feature>
<dbReference type="GO" id="GO:0000155">
    <property type="term" value="F:phosphorelay sensor kinase activity"/>
    <property type="evidence" value="ECO:0007669"/>
    <property type="project" value="InterPro"/>
</dbReference>
<dbReference type="SMART" id="SM00388">
    <property type="entry name" value="HisKA"/>
    <property type="match status" value="1"/>
</dbReference>
<evidence type="ECO:0000256" key="9">
    <source>
        <dbReference type="ARBA" id="ARBA00023012"/>
    </source>
</evidence>
<accession>A0A941B3E4</accession>
<keyword evidence="4" id="KW-0597">Phosphoprotein</keyword>
<evidence type="ECO:0000256" key="12">
    <source>
        <dbReference type="SAM" id="Phobius"/>
    </source>
</evidence>
<dbReference type="CDD" id="cd00082">
    <property type="entry name" value="HisKA"/>
    <property type="match status" value="1"/>
</dbReference>
<dbReference type="InterPro" id="IPR003661">
    <property type="entry name" value="HisK_dim/P_dom"/>
</dbReference>
<evidence type="ECO:0000256" key="10">
    <source>
        <dbReference type="ARBA" id="ARBA00023136"/>
    </source>
</evidence>
<dbReference type="SUPFAM" id="SSF55874">
    <property type="entry name" value="ATPase domain of HSP90 chaperone/DNA topoisomerase II/histidine kinase"/>
    <property type="match status" value="1"/>
</dbReference>
<dbReference type="GO" id="GO:0005886">
    <property type="term" value="C:plasma membrane"/>
    <property type="evidence" value="ECO:0007669"/>
    <property type="project" value="UniProtKB-SubCell"/>
</dbReference>
<feature type="compositionally biased region" description="Basic and acidic residues" evidence="11">
    <location>
        <begin position="179"/>
        <end position="189"/>
    </location>
</feature>
<dbReference type="PROSITE" id="PS50109">
    <property type="entry name" value="HIS_KIN"/>
    <property type="match status" value="1"/>
</dbReference>
<evidence type="ECO:0000259" key="14">
    <source>
        <dbReference type="PROSITE" id="PS50885"/>
    </source>
</evidence>
<dbReference type="InterPro" id="IPR003594">
    <property type="entry name" value="HATPase_dom"/>
</dbReference>